<reference evidence="2" key="1">
    <citation type="submission" date="2021-06" db="EMBL/GenBank/DDBJ databases">
        <title>Comparative genomics, transcriptomics and evolutionary studies reveal genomic signatures of adaptation to plant cell wall in hemibiotrophic fungi.</title>
        <authorList>
            <consortium name="DOE Joint Genome Institute"/>
            <person name="Baroncelli R."/>
            <person name="Diaz J.F."/>
            <person name="Benocci T."/>
            <person name="Peng M."/>
            <person name="Battaglia E."/>
            <person name="Haridas S."/>
            <person name="Andreopoulos W."/>
            <person name="Labutti K."/>
            <person name="Pangilinan J."/>
            <person name="Floch G.L."/>
            <person name="Makela M.R."/>
            <person name="Henrissat B."/>
            <person name="Grigoriev I.V."/>
            <person name="Crouch J.A."/>
            <person name="De Vries R.P."/>
            <person name="Sukno S.A."/>
            <person name="Thon M.R."/>
        </authorList>
    </citation>
    <scope>NUCLEOTIDE SEQUENCE</scope>
    <source>
        <strain evidence="2">CBS 193.32</strain>
    </source>
</reference>
<keyword evidence="1" id="KW-0812">Transmembrane</keyword>
<evidence type="ECO:0000256" key="1">
    <source>
        <dbReference type="SAM" id="Phobius"/>
    </source>
</evidence>
<evidence type="ECO:0000313" key="2">
    <source>
        <dbReference type="EMBL" id="KAK1673528.1"/>
    </source>
</evidence>
<keyword evidence="3" id="KW-1185">Reference proteome</keyword>
<dbReference type="Proteomes" id="UP001224890">
    <property type="component" value="Unassembled WGS sequence"/>
</dbReference>
<proteinExistence type="predicted"/>
<gene>
    <name evidence="2" type="ORF">BDP55DRAFT_669520</name>
</gene>
<keyword evidence="1" id="KW-0472">Membrane</keyword>
<comment type="caution">
    <text evidence="2">The sequence shown here is derived from an EMBL/GenBank/DDBJ whole genome shotgun (WGS) entry which is preliminary data.</text>
</comment>
<dbReference type="EMBL" id="JAHMHR010000030">
    <property type="protein sequence ID" value="KAK1673528.1"/>
    <property type="molecule type" value="Genomic_DNA"/>
</dbReference>
<dbReference type="AlphaFoldDB" id="A0AAJ0AJD5"/>
<feature type="transmembrane region" description="Helical" evidence="1">
    <location>
        <begin position="15"/>
        <end position="36"/>
    </location>
</feature>
<sequence>MLHPPFPSNVAHQSIAFGSHFSFFLLSSFLCILFPASTTISQPTTRFFLPFDHKHTRNLFASFVLNSDLTLGLVTVEPTRILKLCQNLPKIHTT</sequence>
<dbReference type="GeneID" id="85459825"/>
<organism evidence="2 3">
    <name type="scientific">Colletotrichum godetiae</name>
    <dbReference type="NCBI Taxonomy" id="1209918"/>
    <lineage>
        <taxon>Eukaryota</taxon>
        <taxon>Fungi</taxon>
        <taxon>Dikarya</taxon>
        <taxon>Ascomycota</taxon>
        <taxon>Pezizomycotina</taxon>
        <taxon>Sordariomycetes</taxon>
        <taxon>Hypocreomycetidae</taxon>
        <taxon>Glomerellales</taxon>
        <taxon>Glomerellaceae</taxon>
        <taxon>Colletotrichum</taxon>
        <taxon>Colletotrichum acutatum species complex</taxon>
    </lineage>
</organism>
<dbReference type="RefSeq" id="XP_060427531.1">
    <property type="nucleotide sequence ID" value="XM_060575299.1"/>
</dbReference>
<accession>A0AAJ0AJD5</accession>
<evidence type="ECO:0000313" key="3">
    <source>
        <dbReference type="Proteomes" id="UP001224890"/>
    </source>
</evidence>
<protein>
    <submittedName>
        <fullName evidence="2">Uncharacterized protein</fullName>
    </submittedName>
</protein>
<name>A0AAJ0AJD5_9PEZI</name>
<keyword evidence="1" id="KW-1133">Transmembrane helix</keyword>